<organism evidence="10 11">
    <name type="scientific">Cytospora schulzeri</name>
    <dbReference type="NCBI Taxonomy" id="448051"/>
    <lineage>
        <taxon>Eukaryota</taxon>
        <taxon>Fungi</taxon>
        <taxon>Dikarya</taxon>
        <taxon>Ascomycota</taxon>
        <taxon>Pezizomycotina</taxon>
        <taxon>Sordariomycetes</taxon>
        <taxon>Sordariomycetidae</taxon>
        <taxon>Diaporthales</taxon>
        <taxon>Cytosporaceae</taxon>
        <taxon>Cytospora</taxon>
    </lineage>
</organism>
<dbReference type="Proteomes" id="UP000283895">
    <property type="component" value="Unassembled WGS sequence"/>
</dbReference>
<evidence type="ECO:0000313" key="10">
    <source>
        <dbReference type="EMBL" id="ROW12387.1"/>
    </source>
</evidence>
<dbReference type="Gene3D" id="1.25.40.570">
    <property type="match status" value="1"/>
</dbReference>
<evidence type="ECO:0000256" key="8">
    <source>
        <dbReference type="SAM" id="MobiDB-lite"/>
    </source>
</evidence>
<dbReference type="PANTHER" id="PTHR14145">
    <property type="entry name" value="26S PROTESOME SUBUNIT 6"/>
    <property type="match status" value="1"/>
</dbReference>
<evidence type="ECO:0000256" key="5">
    <source>
        <dbReference type="ARBA" id="ARBA00022790"/>
    </source>
</evidence>
<dbReference type="InterPro" id="IPR036390">
    <property type="entry name" value="WH_DNA-bd_sf"/>
</dbReference>
<reference evidence="10 11" key="1">
    <citation type="submission" date="2015-09" db="EMBL/GenBank/DDBJ databases">
        <title>Host preference determinants of Valsa canker pathogens revealed by comparative genomics.</title>
        <authorList>
            <person name="Yin Z."/>
            <person name="Huang L."/>
        </authorList>
    </citation>
    <scope>NUCLEOTIDE SEQUENCE [LARGE SCALE GENOMIC DNA]</scope>
    <source>
        <strain evidence="10 11">03-1</strain>
    </source>
</reference>
<evidence type="ECO:0000259" key="9">
    <source>
        <dbReference type="PROSITE" id="PS50250"/>
    </source>
</evidence>
<keyword evidence="11" id="KW-1185">Reference proteome</keyword>
<feature type="compositionally biased region" description="Polar residues" evidence="8">
    <location>
        <begin position="478"/>
        <end position="490"/>
    </location>
</feature>
<dbReference type="EMBL" id="LKEA01000001">
    <property type="protein sequence ID" value="ROW12387.1"/>
    <property type="molecule type" value="Genomic_DNA"/>
</dbReference>
<keyword evidence="5" id="KW-0736">Signalosome</keyword>
<evidence type="ECO:0000256" key="3">
    <source>
        <dbReference type="ARBA" id="ARBA00008793"/>
    </source>
</evidence>
<comment type="caution">
    <text evidence="10">The sequence shown here is derived from an EMBL/GenBank/DDBJ whole genome shotgun (WGS) entry which is preliminary data.</text>
</comment>
<evidence type="ECO:0000256" key="6">
    <source>
        <dbReference type="ARBA" id="ARBA00023242"/>
    </source>
</evidence>
<accession>A0A423X9A1</accession>
<evidence type="ECO:0000256" key="1">
    <source>
        <dbReference type="ARBA" id="ARBA00004123"/>
    </source>
</evidence>
<keyword evidence="4" id="KW-0963">Cytoplasm</keyword>
<dbReference type="STRING" id="356882.A0A423X9A1"/>
<dbReference type="InterPro" id="IPR045135">
    <property type="entry name" value="Rpn7_N"/>
</dbReference>
<dbReference type="InterPro" id="IPR000717">
    <property type="entry name" value="PCI_dom"/>
</dbReference>
<keyword evidence="6" id="KW-0539">Nucleus</keyword>
<evidence type="ECO:0000256" key="2">
    <source>
        <dbReference type="ARBA" id="ARBA00004496"/>
    </source>
</evidence>
<comment type="similarity">
    <text evidence="3">Belongs to the CSN1 family.</text>
</comment>
<dbReference type="InterPro" id="IPR019585">
    <property type="entry name" value="Rpn7/CSN1"/>
</dbReference>
<dbReference type="AlphaFoldDB" id="A0A423X9A1"/>
<dbReference type="GO" id="GO:0005737">
    <property type="term" value="C:cytoplasm"/>
    <property type="evidence" value="ECO:0007669"/>
    <property type="project" value="UniProtKB-SubCell"/>
</dbReference>
<dbReference type="PROSITE" id="PS50250">
    <property type="entry name" value="PCI"/>
    <property type="match status" value="1"/>
</dbReference>
<evidence type="ECO:0000313" key="11">
    <source>
        <dbReference type="Proteomes" id="UP000283895"/>
    </source>
</evidence>
<dbReference type="Pfam" id="PF10602">
    <property type="entry name" value="RPN7"/>
    <property type="match status" value="1"/>
</dbReference>
<dbReference type="OrthoDB" id="422427at2759"/>
<name>A0A423X9A1_9PEZI</name>
<dbReference type="SUPFAM" id="SSF46785">
    <property type="entry name" value="Winged helix' DNA-binding domain"/>
    <property type="match status" value="1"/>
</dbReference>
<proteinExistence type="inferred from homology"/>
<feature type="region of interest" description="Disordered" evidence="8">
    <location>
        <begin position="457"/>
        <end position="490"/>
    </location>
</feature>
<dbReference type="Pfam" id="PF01399">
    <property type="entry name" value="PCI"/>
    <property type="match status" value="1"/>
</dbReference>
<evidence type="ECO:0000256" key="7">
    <source>
        <dbReference type="SAM" id="Coils"/>
    </source>
</evidence>
<evidence type="ECO:0000256" key="4">
    <source>
        <dbReference type="ARBA" id="ARBA00022490"/>
    </source>
</evidence>
<protein>
    <recommendedName>
        <fullName evidence="9">PCI domain-containing protein</fullName>
    </recommendedName>
</protein>
<keyword evidence="7" id="KW-0175">Coiled coil</keyword>
<dbReference type="PANTHER" id="PTHR14145:SF2">
    <property type="entry name" value="COP9 SIGNALOSOME COMPLEX SUBUNIT 1"/>
    <property type="match status" value="1"/>
</dbReference>
<gene>
    <name evidence="10" type="ORF">VMCG_00240</name>
</gene>
<dbReference type="SMART" id="SM00088">
    <property type="entry name" value="PINT"/>
    <property type="match status" value="1"/>
</dbReference>
<feature type="coiled-coil region" evidence="7">
    <location>
        <begin position="117"/>
        <end position="144"/>
    </location>
</feature>
<comment type="subcellular location">
    <subcellularLocation>
        <location evidence="2">Cytoplasm</location>
    </subcellularLocation>
    <subcellularLocation>
        <location evidence="1">Nucleus</location>
    </subcellularLocation>
</comment>
<sequence>MTSSSGTLPPEFARKVQQGGIVVTGQISDSTWPLDVPKLDLESYIQNYKGRTRIDRLLLIARTSTVLCVDALKLAIHETTTSGRDVQLYRDAWELLRLLGPEEPEAKFNTEWATTTEKANRAQLHHLQAELKKYKNNLVKESIRMGNEDLGKHLEGVGELSQAYDTYSKCRADVSTAKHIIEVGLHLARLAVYRRDWSAVIANVNKINGLHTDGGDKSLPTLCSILYGISQLGQEKYSEAARSFLQVDPSVNASQYDEYISPNDIAIHGGLLALATMSRSELSGVLDNSSFRTYLELEPHIRRAISQFVNGKYSACLAILETYRSDYLLDLYLQPHVKHLYSEIRGKCIYHFLQPFSCVTIDSLNAAFAPPGGSIDAELVEMIRSGRLEARIDAIDRVVTIASPNPRAKMQAASLAAAKNYEKEALDRIRRIGIMSAELEVRGKHKGQGLSAVMQGSVPSRWADGPGEGGLDDYDSQPMGSSMAISDLVS</sequence>
<dbReference type="GO" id="GO:0008180">
    <property type="term" value="C:COP9 signalosome"/>
    <property type="evidence" value="ECO:0007669"/>
    <property type="project" value="UniProtKB-KW"/>
</dbReference>
<feature type="domain" description="PCI" evidence="9">
    <location>
        <begin position="247"/>
        <end position="406"/>
    </location>
</feature>